<dbReference type="InterPro" id="IPR049326">
    <property type="entry name" value="Rhodopsin_dom_fungi"/>
</dbReference>
<dbReference type="OrthoDB" id="2496787at2759"/>
<evidence type="ECO:0000256" key="3">
    <source>
        <dbReference type="ARBA" id="ARBA00022989"/>
    </source>
</evidence>
<keyword evidence="10" id="KW-1185">Reference proteome</keyword>
<evidence type="ECO:0000256" key="2">
    <source>
        <dbReference type="ARBA" id="ARBA00022692"/>
    </source>
</evidence>
<evidence type="ECO:0000313" key="10">
    <source>
        <dbReference type="Proteomes" id="UP000193144"/>
    </source>
</evidence>
<keyword evidence="4 7" id="KW-0472">Membrane</keyword>
<feature type="transmembrane region" description="Helical" evidence="7">
    <location>
        <begin position="6"/>
        <end position="30"/>
    </location>
</feature>
<dbReference type="Proteomes" id="UP000193144">
    <property type="component" value="Unassembled WGS sequence"/>
</dbReference>
<name>A0A1Y1ZW96_9PLEO</name>
<sequence length="164" mass="18639">MNRNALGWSSAILNMALNIAIIVLPLRPLSKLAMEWRRKAQVMLMFMVGIFITIVSIIRLQPLVHFADTTNPTWDYRQMGVWSQIEVHVGNVCTCMPAVYSLMKKIWPTCLDTNKERTYTSDNSKQQISSRAPKKSRGDTEDEDFVRLEEFDGGKTSVRVTAGV</sequence>
<keyword evidence="3 7" id="KW-1133">Transmembrane helix</keyword>
<dbReference type="EMBL" id="MCFA01000032">
    <property type="protein sequence ID" value="ORY14494.1"/>
    <property type="molecule type" value="Genomic_DNA"/>
</dbReference>
<accession>A0A1Y1ZW96</accession>
<comment type="caution">
    <text evidence="9">The sequence shown here is derived from an EMBL/GenBank/DDBJ whole genome shotgun (WGS) entry which is preliminary data.</text>
</comment>
<feature type="transmembrane region" description="Helical" evidence="7">
    <location>
        <begin position="42"/>
        <end position="60"/>
    </location>
</feature>
<feature type="region of interest" description="Disordered" evidence="6">
    <location>
        <begin position="118"/>
        <end position="146"/>
    </location>
</feature>
<evidence type="ECO:0000256" key="5">
    <source>
        <dbReference type="ARBA" id="ARBA00038359"/>
    </source>
</evidence>
<keyword evidence="2 7" id="KW-0812">Transmembrane</keyword>
<proteinExistence type="inferred from homology"/>
<evidence type="ECO:0000259" key="8">
    <source>
        <dbReference type="Pfam" id="PF20684"/>
    </source>
</evidence>
<feature type="compositionally biased region" description="Polar residues" evidence="6">
    <location>
        <begin position="120"/>
        <end position="130"/>
    </location>
</feature>
<dbReference type="PANTHER" id="PTHR33048">
    <property type="entry name" value="PTH11-LIKE INTEGRAL MEMBRANE PROTEIN (AFU_ORTHOLOGUE AFUA_5G11245)"/>
    <property type="match status" value="1"/>
</dbReference>
<organism evidence="9 10">
    <name type="scientific">Clohesyomyces aquaticus</name>
    <dbReference type="NCBI Taxonomy" id="1231657"/>
    <lineage>
        <taxon>Eukaryota</taxon>
        <taxon>Fungi</taxon>
        <taxon>Dikarya</taxon>
        <taxon>Ascomycota</taxon>
        <taxon>Pezizomycotina</taxon>
        <taxon>Dothideomycetes</taxon>
        <taxon>Pleosporomycetidae</taxon>
        <taxon>Pleosporales</taxon>
        <taxon>Lindgomycetaceae</taxon>
        <taxon>Clohesyomyces</taxon>
    </lineage>
</organism>
<comment type="similarity">
    <text evidence="5">Belongs to the SAT4 family.</text>
</comment>
<dbReference type="GO" id="GO:0016020">
    <property type="term" value="C:membrane"/>
    <property type="evidence" value="ECO:0007669"/>
    <property type="project" value="UniProtKB-SubCell"/>
</dbReference>
<reference evidence="9 10" key="1">
    <citation type="submission" date="2016-07" db="EMBL/GenBank/DDBJ databases">
        <title>Pervasive Adenine N6-methylation of Active Genes in Fungi.</title>
        <authorList>
            <consortium name="DOE Joint Genome Institute"/>
            <person name="Mondo S.J."/>
            <person name="Dannebaum R.O."/>
            <person name="Kuo R.C."/>
            <person name="Labutti K."/>
            <person name="Haridas S."/>
            <person name="Kuo A."/>
            <person name="Salamov A."/>
            <person name="Ahrendt S.R."/>
            <person name="Lipzen A."/>
            <person name="Sullivan W."/>
            <person name="Andreopoulos W.B."/>
            <person name="Clum A."/>
            <person name="Lindquist E."/>
            <person name="Daum C."/>
            <person name="Ramamoorthy G.K."/>
            <person name="Gryganskyi A."/>
            <person name="Culley D."/>
            <person name="Magnuson J.K."/>
            <person name="James T.Y."/>
            <person name="O'Malley M.A."/>
            <person name="Stajich J.E."/>
            <person name="Spatafora J.W."/>
            <person name="Visel A."/>
            <person name="Grigoriev I.V."/>
        </authorList>
    </citation>
    <scope>NUCLEOTIDE SEQUENCE [LARGE SCALE GENOMIC DNA]</scope>
    <source>
        <strain evidence="9 10">CBS 115471</strain>
    </source>
</reference>
<evidence type="ECO:0000313" key="9">
    <source>
        <dbReference type="EMBL" id="ORY14494.1"/>
    </source>
</evidence>
<evidence type="ECO:0000256" key="7">
    <source>
        <dbReference type="SAM" id="Phobius"/>
    </source>
</evidence>
<dbReference type="Pfam" id="PF20684">
    <property type="entry name" value="Fung_rhodopsin"/>
    <property type="match status" value="1"/>
</dbReference>
<evidence type="ECO:0000256" key="6">
    <source>
        <dbReference type="SAM" id="MobiDB-lite"/>
    </source>
</evidence>
<evidence type="ECO:0000256" key="4">
    <source>
        <dbReference type="ARBA" id="ARBA00023136"/>
    </source>
</evidence>
<evidence type="ECO:0000256" key="1">
    <source>
        <dbReference type="ARBA" id="ARBA00004141"/>
    </source>
</evidence>
<dbReference type="InterPro" id="IPR052337">
    <property type="entry name" value="SAT4-like"/>
</dbReference>
<dbReference type="PANTHER" id="PTHR33048:SF143">
    <property type="entry name" value="EXTRACELLULAR MEMBRANE PROTEIN CFEM DOMAIN-CONTAINING PROTEIN-RELATED"/>
    <property type="match status" value="1"/>
</dbReference>
<gene>
    <name evidence="9" type="ORF">BCR34DRAFT_227429</name>
</gene>
<dbReference type="AlphaFoldDB" id="A0A1Y1ZW96"/>
<dbReference type="STRING" id="1231657.A0A1Y1ZW96"/>
<protein>
    <recommendedName>
        <fullName evidence="8">Rhodopsin domain-containing protein</fullName>
    </recommendedName>
</protein>
<comment type="subcellular location">
    <subcellularLocation>
        <location evidence="1">Membrane</location>
        <topology evidence="1">Multi-pass membrane protein</topology>
    </subcellularLocation>
</comment>
<feature type="domain" description="Rhodopsin" evidence="8">
    <location>
        <begin position="2"/>
        <end position="105"/>
    </location>
</feature>